<dbReference type="GO" id="GO:0008113">
    <property type="term" value="F:peptide-methionine (S)-S-oxide reductase activity"/>
    <property type="evidence" value="ECO:0000318"/>
    <property type="project" value="GO_Central"/>
</dbReference>
<evidence type="ECO:0000256" key="6">
    <source>
        <dbReference type="ARBA" id="ARBA00047806"/>
    </source>
</evidence>
<dbReference type="SUPFAM" id="SSF55068">
    <property type="entry name" value="Peptide methionine sulfoxide reductase"/>
    <property type="match status" value="1"/>
</dbReference>
<dbReference type="InterPro" id="IPR050162">
    <property type="entry name" value="MsrA_MetSO_reductase"/>
</dbReference>
<dbReference type="AlphaFoldDB" id="A9VE28"/>
<dbReference type="GeneID" id="5896250"/>
<evidence type="ECO:0000256" key="3">
    <source>
        <dbReference type="ARBA" id="ARBA00023002"/>
    </source>
</evidence>
<dbReference type="InterPro" id="IPR036509">
    <property type="entry name" value="Met_Sox_Rdtase_MsrA_sf"/>
</dbReference>
<feature type="domain" description="Peptide methionine sulphoxide reductase MsrA" evidence="8">
    <location>
        <begin position="4"/>
        <end position="110"/>
    </location>
</feature>
<dbReference type="PANTHER" id="PTHR42799:SF2">
    <property type="entry name" value="MITOCHONDRIAL PEPTIDE METHIONINE SULFOXIDE REDUCTASE"/>
    <property type="match status" value="1"/>
</dbReference>
<keyword evidence="10" id="KW-1185">Reference proteome</keyword>
<dbReference type="GO" id="GO:0005737">
    <property type="term" value="C:cytoplasm"/>
    <property type="evidence" value="ECO:0000318"/>
    <property type="project" value="GO_Central"/>
</dbReference>
<gene>
    <name evidence="9" type="ORF">MONBRDRAFT_13036</name>
</gene>
<evidence type="ECO:0000256" key="5">
    <source>
        <dbReference type="ARBA" id="ARBA00030643"/>
    </source>
</evidence>
<evidence type="ECO:0000256" key="2">
    <source>
        <dbReference type="ARBA" id="ARBA00012502"/>
    </source>
</evidence>
<dbReference type="EMBL" id="CH991594">
    <property type="protein sequence ID" value="EDQ84191.1"/>
    <property type="molecule type" value="Genomic_DNA"/>
</dbReference>
<dbReference type="KEGG" id="mbr:MONBRDRAFT_13036"/>
<keyword evidence="3" id="KW-0560">Oxidoreductase</keyword>
<dbReference type="Pfam" id="PF01625">
    <property type="entry name" value="PMSR"/>
    <property type="match status" value="1"/>
</dbReference>
<reference evidence="9 10" key="1">
    <citation type="journal article" date="2008" name="Nature">
        <title>The genome of the choanoflagellate Monosiga brevicollis and the origin of metazoans.</title>
        <authorList>
            <consortium name="JGI Sequencing"/>
            <person name="King N."/>
            <person name="Westbrook M.J."/>
            <person name="Young S.L."/>
            <person name="Kuo A."/>
            <person name="Abedin M."/>
            <person name="Chapman J."/>
            <person name="Fairclough S."/>
            <person name="Hellsten U."/>
            <person name="Isogai Y."/>
            <person name="Letunic I."/>
            <person name="Marr M."/>
            <person name="Pincus D."/>
            <person name="Putnam N."/>
            <person name="Rokas A."/>
            <person name="Wright K.J."/>
            <person name="Zuzow R."/>
            <person name="Dirks W."/>
            <person name="Good M."/>
            <person name="Goodstein D."/>
            <person name="Lemons D."/>
            <person name="Li W."/>
            <person name="Lyons J.B."/>
            <person name="Morris A."/>
            <person name="Nichols S."/>
            <person name="Richter D.J."/>
            <person name="Salamov A."/>
            <person name="Bork P."/>
            <person name="Lim W.A."/>
            <person name="Manning G."/>
            <person name="Miller W.T."/>
            <person name="McGinnis W."/>
            <person name="Shapiro H."/>
            <person name="Tjian R."/>
            <person name="Grigoriev I.V."/>
            <person name="Rokhsar D."/>
        </authorList>
    </citation>
    <scope>NUCLEOTIDE SEQUENCE [LARGE SCALE GENOMIC DNA]</scope>
    <source>
        <strain evidence="10">MX1 / ATCC 50154</strain>
    </source>
</reference>
<dbReference type="EC" id="1.8.4.11" evidence="2"/>
<evidence type="ECO:0000313" key="10">
    <source>
        <dbReference type="Proteomes" id="UP000001357"/>
    </source>
</evidence>
<dbReference type="InterPro" id="IPR002569">
    <property type="entry name" value="Met_Sox_Rdtase_MsrA_dom"/>
</dbReference>
<name>A9VE28_MONBE</name>
<dbReference type="PANTHER" id="PTHR42799">
    <property type="entry name" value="MITOCHONDRIAL PEPTIDE METHIONINE SULFOXIDE REDUCTASE"/>
    <property type="match status" value="1"/>
</dbReference>
<sequence length="136" mass="14761">MGIGTERVFHKRLPGVYTTAVGYTGGDTPNPTYKEVCTGLTNHNEVVLVVWDPAKLHFVDVMKAFWESHDVTQGNGQGGDVGTQYRSGLYVNSEEQRVLAEAAKAAYQQYLDKPGNRQYCGAQPLGTTAAPSTVLP</sequence>
<dbReference type="RefSeq" id="XP_001750979.1">
    <property type="nucleotide sequence ID" value="XM_001750927.1"/>
</dbReference>
<dbReference type="NCBIfam" id="TIGR00401">
    <property type="entry name" value="msrA"/>
    <property type="match status" value="1"/>
</dbReference>
<dbReference type="GO" id="GO:0034599">
    <property type="term" value="P:cellular response to oxidative stress"/>
    <property type="evidence" value="ECO:0000318"/>
    <property type="project" value="GO_Central"/>
</dbReference>
<comment type="catalytic activity">
    <reaction evidence="6">
        <text>L-methionyl-[protein] + [thioredoxin]-disulfide + H2O = L-methionyl-(S)-S-oxide-[protein] + [thioredoxin]-dithiol</text>
        <dbReference type="Rhea" id="RHEA:14217"/>
        <dbReference type="Rhea" id="RHEA-COMP:10698"/>
        <dbReference type="Rhea" id="RHEA-COMP:10700"/>
        <dbReference type="Rhea" id="RHEA-COMP:12313"/>
        <dbReference type="Rhea" id="RHEA-COMP:12315"/>
        <dbReference type="ChEBI" id="CHEBI:15377"/>
        <dbReference type="ChEBI" id="CHEBI:16044"/>
        <dbReference type="ChEBI" id="CHEBI:29950"/>
        <dbReference type="ChEBI" id="CHEBI:44120"/>
        <dbReference type="ChEBI" id="CHEBI:50058"/>
        <dbReference type="EC" id="1.8.4.11"/>
    </reaction>
</comment>
<accession>A9VE28</accession>
<dbReference type="eggNOG" id="KOG1635">
    <property type="taxonomic scope" value="Eukaryota"/>
</dbReference>
<evidence type="ECO:0000256" key="4">
    <source>
        <dbReference type="ARBA" id="ARBA00030273"/>
    </source>
</evidence>
<protein>
    <recommendedName>
        <fullName evidence="2">peptide-methionine (S)-S-oxide reductase</fullName>
        <ecNumber evidence="2">1.8.4.11</ecNumber>
    </recommendedName>
    <alternativeName>
        <fullName evidence="5">Peptide-methionine (S)-S-oxide reductase</fullName>
    </alternativeName>
    <alternativeName>
        <fullName evidence="4">Protein-methionine-S-oxide reductase</fullName>
    </alternativeName>
</protein>
<dbReference type="InParanoid" id="A9VE28"/>
<evidence type="ECO:0000256" key="7">
    <source>
        <dbReference type="ARBA" id="ARBA00048782"/>
    </source>
</evidence>
<dbReference type="OMA" id="RCSCKAM"/>
<comment type="catalytic activity">
    <reaction evidence="7">
        <text>[thioredoxin]-disulfide + L-methionine + H2O = L-methionine (S)-S-oxide + [thioredoxin]-dithiol</text>
        <dbReference type="Rhea" id="RHEA:19993"/>
        <dbReference type="Rhea" id="RHEA-COMP:10698"/>
        <dbReference type="Rhea" id="RHEA-COMP:10700"/>
        <dbReference type="ChEBI" id="CHEBI:15377"/>
        <dbReference type="ChEBI" id="CHEBI:29950"/>
        <dbReference type="ChEBI" id="CHEBI:50058"/>
        <dbReference type="ChEBI" id="CHEBI:57844"/>
        <dbReference type="ChEBI" id="CHEBI:58772"/>
        <dbReference type="EC" id="1.8.4.11"/>
    </reaction>
</comment>
<dbReference type="STRING" id="81824.A9VE28"/>
<organism evidence="9 10">
    <name type="scientific">Monosiga brevicollis</name>
    <name type="common">Choanoflagellate</name>
    <dbReference type="NCBI Taxonomy" id="81824"/>
    <lineage>
        <taxon>Eukaryota</taxon>
        <taxon>Choanoflagellata</taxon>
        <taxon>Craspedida</taxon>
        <taxon>Salpingoecidae</taxon>
        <taxon>Monosiga</taxon>
    </lineage>
</organism>
<evidence type="ECO:0000259" key="8">
    <source>
        <dbReference type="Pfam" id="PF01625"/>
    </source>
</evidence>
<comment type="similarity">
    <text evidence="1">Belongs to the MsrA Met sulfoxide reductase family.</text>
</comment>
<dbReference type="Gene3D" id="3.30.1060.10">
    <property type="entry name" value="Peptide methionine sulphoxide reductase MsrA"/>
    <property type="match status" value="1"/>
</dbReference>
<evidence type="ECO:0000256" key="1">
    <source>
        <dbReference type="ARBA" id="ARBA00005591"/>
    </source>
</evidence>
<dbReference type="Proteomes" id="UP000001357">
    <property type="component" value="Unassembled WGS sequence"/>
</dbReference>
<evidence type="ECO:0000313" key="9">
    <source>
        <dbReference type="EMBL" id="EDQ84191.1"/>
    </source>
</evidence>
<proteinExistence type="inferred from homology"/>